<evidence type="ECO:0000313" key="1">
    <source>
        <dbReference type="EMBL" id="PPU80516.1"/>
    </source>
</evidence>
<protein>
    <recommendedName>
        <fullName evidence="3">BioF2-like acetyltransferase domain-containing protein</fullName>
    </recommendedName>
</protein>
<dbReference type="AlphaFoldDB" id="A0A2P5YZU3"/>
<dbReference type="OrthoDB" id="9809725at2"/>
<comment type="caution">
    <text evidence="1">The sequence shown here is derived from an EMBL/GenBank/DDBJ whole genome shotgun (WGS) entry which is preliminary data.</text>
</comment>
<evidence type="ECO:0000313" key="2">
    <source>
        <dbReference type="Proteomes" id="UP000247346"/>
    </source>
</evidence>
<dbReference type="SUPFAM" id="SSF55729">
    <property type="entry name" value="Acyl-CoA N-acyltransferases (Nat)"/>
    <property type="match status" value="1"/>
</dbReference>
<evidence type="ECO:0008006" key="3">
    <source>
        <dbReference type="Google" id="ProtNLM"/>
    </source>
</evidence>
<gene>
    <name evidence="1" type="ORF">XsacCFBP4641_17845</name>
</gene>
<dbReference type="InterPro" id="IPR016181">
    <property type="entry name" value="Acyl_CoA_acyltransferase"/>
</dbReference>
<dbReference type="RefSeq" id="WP_010343660.1">
    <property type="nucleotide sequence ID" value="NZ_CP132343.1"/>
</dbReference>
<name>A0A2P5YZU3_9XANT</name>
<reference evidence="1 2" key="1">
    <citation type="submission" date="2016-08" db="EMBL/GenBank/DDBJ databases">
        <authorList>
            <person name="Seilhamer J.J."/>
        </authorList>
    </citation>
    <scope>NUCLEOTIDE SEQUENCE [LARGE SCALE GENOMIC DNA]</scope>
    <source>
        <strain evidence="1 2">CFBP4641</strain>
    </source>
</reference>
<accession>A0A2P5YZU3</accession>
<sequence>MSHGDVAAAAADYAAQLQRFAALHAGGDAQQLADNAHARIEVLQAGDLALPVTVGERHRGNAWVCSPRTTYADYAAEEAARLLPGALAAPVRGLCGGIGAWLDWARIDRAVTLNNWLLSTNLYPPLPPTGLRTLLDAARTRWPDHALWFRSLNAVDTPQWLHALQAEGFTLIGSRQVYLYEDWPQLLRHRDLARDLKLVDRRDLQRCGNDAIGEADYPRIAALYAQLYLEKYSRCNPAYHAGFLRAWHRAGLLRFDGFRDGDGQLVCITGLFGIGGTVTAPIVGYDLQLPQRLALYRTLTACGIDHARRYGQRLNQSAGAASFKRQRGGVPVIEYSAVDARHLPLRRRQPIAALGTLTRRIGVPLMRRYRL</sequence>
<dbReference type="EMBL" id="MDEK01000019">
    <property type="protein sequence ID" value="PPU80516.1"/>
    <property type="molecule type" value="Genomic_DNA"/>
</dbReference>
<organism evidence="1 2">
    <name type="scientific">Xanthomonas sacchari</name>
    <dbReference type="NCBI Taxonomy" id="56458"/>
    <lineage>
        <taxon>Bacteria</taxon>
        <taxon>Pseudomonadati</taxon>
        <taxon>Pseudomonadota</taxon>
        <taxon>Gammaproteobacteria</taxon>
        <taxon>Lysobacterales</taxon>
        <taxon>Lysobacteraceae</taxon>
        <taxon>Xanthomonas</taxon>
    </lineage>
</organism>
<dbReference type="GeneID" id="93877513"/>
<proteinExistence type="predicted"/>
<dbReference type="Proteomes" id="UP000247346">
    <property type="component" value="Unassembled WGS sequence"/>
</dbReference>